<keyword evidence="3 4" id="KW-0269">Exonuclease</keyword>
<reference evidence="4" key="2">
    <citation type="journal article" date="2015" name="Genome Announc.">
        <title>Draft Genome Sequence of Filamentous Marine Cyanobacterium Lyngbya confervoides Strain BDU141951.</title>
        <authorList>
            <person name="Chandrababunaidu M.M."/>
            <person name="Sen D."/>
            <person name="Tripathy S."/>
        </authorList>
    </citation>
    <scope>NUCLEOTIDE SEQUENCE</scope>
    <source>
        <strain evidence="4">BDU141951</strain>
    </source>
</reference>
<dbReference type="GO" id="GO:0008408">
    <property type="term" value="F:3'-5' exonuclease activity"/>
    <property type="evidence" value="ECO:0007669"/>
    <property type="project" value="TreeGrafter"/>
</dbReference>
<dbReference type="EMBL" id="JTHE02000003">
    <property type="protein sequence ID" value="NEV66023.1"/>
    <property type="molecule type" value="Genomic_DNA"/>
</dbReference>
<keyword evidence="2" id="KW-0378">Hydrolase</keyword>
<dbReference type="InterPro" id="IPR036397">
    <property type="entry name" value="RNaseH_sf"/>
</dbReference>
<reference evidence="4" key="3">
    <citation type="submission" date="2020-02" db="EMBL/GenBank/DDBJ databases">
        <authorList>
            <person name="Sarangi A.N."/>
            <person name="Ghosh S."/>
            <person name="Mukherjee M."/>
            <person name="Tripathy S."/>
        </authorList>
    </citation>
    <scope>NUCLEOTIDE SEQUENCE</scope>
    <source>
        <strain evidence="4">BDU141951</strain>
    </source>
</reference>
<accession>A0A0C1Y022</accession>
<gene>
    <name evidence="4" type="ORF">QQ91_002715</name>
</gene>
<dbReference type="CDD" id="cd06127">
    <property type="entry name" value="DEDDh"/>
    <property type="match status" value="1"/>
</dbReference>
<name>A0A0C1Y022_9CYAN</name>
<dbReference type="GO" id="GO:0003676">
    <property type="term" value="F:nucleic acid binding"/>
    <property type="evidence" value="ECO:0007669"/>
    <property type="project" value="InterPro"/>
</dbReference>
<protein>
    <submittedName>
        <fullName evidence="4">3'-5' exonuclease</fullName>
    </submittedName>
</protein>
<dbReference type="PANTHER" id="PTHR30231:SF4">
    <property type="entry name" value="PROTEIN NEN2"/>
    <property type="match status" value="1"/>
</dbReference>
<dbReference type="SUPFAM" id="SSF53098">
    <property type="entry name" value="Ribonuclease H-like"/>
    <property type="match status" value="1"/>
</dbReference>
<dbReference type="InterPro" id="IPR013520">
    <property type="entry name" value="Ribonucl_H"/>
</dbReference>
<dbReference type="Gene3D" id="3.30.420.10">
    <property type="entry name" value="Ribonuclease H-like superfamily/Ribonuclease H"/>
    <property type="match status" value="1"/>
</dbReference>
<sequence>MAKPQKFQGQSALRSQDLLAFYRRVSQSLLTVVDVETTGSLPYRGARVIEVSVLQASLADGILHQETHLINPGVRVPAMITRITGITQTMVSQGVFPEEVWPDCLDRLETGVLTAHNLEFDYRFLQAEYRQLDYTFKRPAPEQLCTVLLSRLLLADLPSRSLPNLVQHFGFEVGTSHRAGADTRACWLLAELLLKQIQSEDESSLLQRFGRQWIRLQEAAVMLALPTKTAQQLLTDAQIESRFSKRKNRPLYRRGDVERIAQERSGEQLSILV</sequence>
<comment type="caution">
    <text evidence="4">The sequence shown here is derived from an EMBL/GenBank/DDBJ whole genome shotgun (WGS) entry which is preliminary data.</text>
</comment>
<evidence type="ECO:0000256" key="3">
    <source>
        <dbReference type="ARBA" id="ARBA00022839"/>
    </source>
</evidence>
<organism evidence="4">
    <name type="scientific">Lyngbya confervoides BDU141951</name>
    <dbReference type="NCBI Taxonomy" id="1574623"/>
    <lineage>
        <taxon>Bacteria</taxon>
        <taxon>Bacillati</taxon>
        <taxon>Cyanobacteriota</taxon>
        <taxon>Cyanophyceae</taxon>
        <taxon>Oscillatoriophycideae</taxon>
        <taxon>Oscillatoriales</taxon>
        <taxon>Microcoleaceae</taxon>
        <taxon>Lyngbya</taxon>
    </lineage>
</organism>
<dbReference type="InterPro" id="IPR012337">
    <property type="entry name" value="RNaseH-like_sf"/>
</dbReference>
<reference evidence="4" key="1">
    <citation type="submission" date="2014-11" db="EMBL/GenBank/DDBJ databases">
        <authorList>
            <person name="Malar M.C."/>
            <person name="Sen D."/>
            <person name="Tripathy S."/>
        </authorList>
    </citation>
    <scope>NUCLEOTIDE SEQUENCE</scope>
    <source>
        <strain evidence="4">BDU141951</strain>
    </source>
</reference>
<keyword evidence="1" id="KW-0540">Nuclease</keyword>
<evidence type="ECO:0000256" key="1">
    <source>
        <dbReference type="ARBA" id="ARBA00022722"/>
    </source>
</evidence>
<dbReference type="AlphaFoldDB" id="A0A0C1Y022"/>
<proteinExistence type="predicted"/>
<dbReference type="PANTHER" id="PTHR30231">
    <property type="entry name" value="DNA POLYMERASE III SUBUNIT EPSILON"/>
    <property type="match status" value="1"/>
</dbReference>
<evidence type="ECO:0000256" key="2">
    <source>
        <dbReference type="ARBA" id="ARBA00022801"/>
    </source>
</evidence>
<dbReference type="SMART" id="SM00479">
    <property type="entry name" value="EXOIII"/>
    <property type="match status" value="1"/>
</dbReference>
<evidence type="ECO:0000313" key="4">
    <source>
        <dbReference type="EMBL" id="NEV66023.1"/>
    </source>
</evidence>
<dbReference type="Pfam" id="PF00929">
    <property type="entry name" value="RNase_T"/>
    <property type="match status" value="1"/>
</dbReference>
<dbReference type="FunFam" id="3.30.420.10:FF:000045">
    <property type="entry name" value="3'-5' exonuclease DinG"/>
    <property type="match status" value="1"/>
</dbReference>